<comment type="caution">
    <text evidence="1">The sequence shown here is derived from an EMBL/GenBank/DDBJ whole genome shotgun (WGS) entry which is preliminary data.</text>
</comment>
<name>A0AAN9JMW2_CLITE</name>
<sequence>MQYLTKEDHAIDSMNPTYSEWDQQVSLPLPWVLSSLSYSILTHVVGRWPISEFLQIKALANAHCGHPMVSHDLANAYLGGPPNEYNAFVTMVTSRSDPLCYQN</sequence>
<keyword evidence="2" id="KW-1185">Reference proteome</keyword>
<dbReference type="Proteomes" id="UP001359559">
    <property type="component" value="Unassembled WGS sequence"/>
</dbReference>
<dbReference type="EMBL" id="JAYKXN010000003">
    <property type="protein sequence ID" value="KAK7301094.1"/>
    <property type="molecule type" value="Genomic_DNA"/>
</dbReference>
<gene>
    <name evidence="1" type="ORF">RJT34_11954</name>
</gene>
<evidence type="ECO:0000313" key="1">
    <source>
        <dbReference type="EMBL" id="KAK7301094.1"/>
    </source>
</evidence>
<dbReference type="AlphaFoldDB" id="A0AAN9JMW2"/>
<organism evidence="1 2">
    <name type="scientific">Clitoria ternatea</name>
    <name type="common">Butterfly pea</name>
    <dbReference type="NCBI Taxonomy" id="43366"/>
    <lineage>
        <taxon>Eukaryota</taxon>
        <taxon>Viridiplantae</taxon>
        <taxon>Streptophyta</taxon>
        <taxon>Embryophyta</taxon>
        <taxon>Tracheophyta</taxon>
        <taxon>Spermatophyta</taxon>
        <taxon>Magnoliopsida</taxon>
        <taxon>eudicotyledons</taxon>
        <taxon>Gunneridae</taxon>
        <taxon>Pentapetalae</taxon>
        <taxon>rosids</taxon>
        <taxon>fabids</taxon>
        <taxon>Fabales</taxon>
        <taxon>Fabaceae</taxon>
        <taxon>Papilionoideae</taxon>
        <taxon>50 kb inversion clade</taxon>
        <taxon>NPAAA clade</taxon>
        <taxon>indigoferoid/millettioid clade</taxon>
        <taxon>Phaseoleae</taxon>
        <taxon>Clitoria</taxon>
    </lineage>
</organism>
<reference evidence="1 2" key="1">
    <citation type="submission" date="2024-01" db="EMBL/GenBank/DDBJ databases">
        <title>The genomes of 5 underutilized Papilionoideae crops provide insights into root nodulation and disease resistance.</title>
        <authorList>
            <person name="Yuan L."/>
        </authorList>
    </citation>
    <scope>NUCLEOTIDE SEQUENCE [LARGE SCALE GENOMIC DNA]</scope>
    <source>
        <strain evidence="1">LY-2023</strain>
        <tissue evidence="1">Leaf</tissue>
    </source>
</reference>
<protein>
    <submittedName>
        <fullName evidence="1">Uncharacterized protein</fullName>
    </submittedName>
</protein>
<proteinExistence type="predicted"/>
<evidence type="ECO:0000313" key="2">
    <source>
        <dbReference type="Proteomes" id="UP001359559"/>
    </source>
</evidence>
<accession>A0AAN9JMW2</accession>